<evidence type="ECO:0000313" key="2">
    <source>
        <dbReference type="Proteomes" id="UP000275846"/>
    </source>
</evidence>
<evidence type="ECO:0000313" key="3">
    <source>
        <dbReference type="WBParaSite" id="SSLN_0001752501-mRNA-1"/>
    </source>
</evidence>
<reference evidence="3" key="1">
    <citation type="submission" date="2016-06" db="UniProtKB">
        <authorList>
            <consortium name="WormBaseParasite"/>
        </authorList>
    </citation>
    <scope>IDENTIFICATION</scope>
</reference>
<name>A0A183TK80_SCHSO</name>
<proteinExistence type="predicted"/>
<evidence type="ECO:0000313" key="1">
    <source>
        <dbReference type="EMBL" id="VDM03263.1"/>
    </source>
</evidence>
<protein>
    <submittedName>
        <fullName evidence="1 3">Uncharacterized protein</fullName>
    </submittedName>
</protein>
<organism evidence="3">
    <name type="scientific">Schistocephalus solidus</name>
    <name type="common">Tapeworm</name>
    <dbReference type="NCBI Taxonomy" id="70667"/>
    <lineage>
        <taxon>Eukaryota</taxon>
        <taxon>Metazoa</taxon>
        <taxon>Spiralia</taxon>
        <taxon>Lophotrochozoa</taxon>
        <taxon>Platyhelminthes</taxon>
        <taxon>Cestoda</taxon>
        <taxon>Eucestoda</taxon>
        <taxon>Diphyllobothriidea</taxon>
        <taxon>Diphyllobothriidae</taxon>
        <taxon>Schistocephalus</taxon>
    </lineage>
</organism>
<dbReference type="AlphaFoldDB" id="A0A183TK80"/>
<dbReference type="WBParaSite" id="SSLN_0001752501-mRNA-1">
    <property type="protein sequence ID" value="SSLN_0001752501-mRNA-1"/>
    <property type="gene ID" value="SSLN_0001752501"/>
</dbReference>
<reference evidence="1 2" key="2">
    <citation type="submission" date="2018-11" db="EMBL/GenBank/DDBJ databases">
        <authorList>
            <consortium name="Pathogen Informatics"/>
        </authorList>
    </citation>
    <scope>NUCLEOTIDE SEQUENCE [LARGE SCALE GENOMIC DNA]</scope>
    <source>
        <strain evidence="1 2">NST_G2</strain>
    </source>
</reference>
<gene>
    <name evidence="1" type="ORF">SSLN_LOCUS16877</name>
</gene>
<dbReference type="OrthoDB" id="10070415at2759"/>
<sequence>MPIVGRITASSSSCFDFNPDKDLKVNDRQQWLQEILNDWMAREEFQGYADRSETTNLFKVIKVIYGTCIKRTAPLLSSDGTTPLIQKSEILKHWAKHFISAFIDQLTQVDTNNDLHLPPSIPETIHAVQQISSKKA</sequence>
<dbReference type="Proteomes" id="UP000275846">
    <property type="component" value="Unassembled WGS sequence"/>
</dbReference>
<accession>A0A183TK80</accession>
<keyword evidence="2" id="KW-1185">Reference proteome</keyword>
<dbReference type="EMBL" id="UYSU01041643">
    <property type="protein sequence ID" value="VDM03263.1"/>
    <property type="molecule type" value="Genomic_DNA"/>
</dbReference>